<accession>A0ABR9AR57</accession>
<gene>
    <name evidence="1" type="ORF">IFO69_19015</name>
</gene>
<reference evidence="1 2" key="1">
    <citation type="submission" date="2020-09" db="EMBL/GenBank/DDBJ databases">
        <title>Echinicola sp. CAU 1574 isolated from sand of Sido Beach.</title>
        <authorList>
            <person name="Kim W."/>
        </authorList>
    </citation>
    <scope>NUCLEOTIDE SEQUENCE [LARGE SCALE GENOMIC DNA]</scope>
    <source>
        <strain evidence="1 2">CAU 1574</strain>
    </source>
</reference>
<keyword evidence="2" id="KW-1185">Reference proteome</keyword>
<dbReference type="EMBL" id="JACYTQ010000008">
    <property type="protein sequence ID" value="MBD8490851.1"/>
    <property type="molecule type" value="Genomic_DNA"/>
</dbReference>
<evidence type="ECO:0008006" key="3">
    <source>
        <dbReference type="Google" id="ProtNLM"/>
    </source>
</evidence>
<dbReference type="RefSeq" id="WP_192011719.1">
    <property type="nucleotide sequence ID" value="NZ_JACYTQ010000008.1"/>
</dbReference>
<sequence length="225" mass="25778">MKTSNKILLGFVLFAITLQTTCLVIAHNYSKVHIEKRNSLIPLKEFTLDESFSNLKITNQVRVTVRSNELSKVSIIGNKDSIEVNYNVYVKNDTCFISLKDIGKEYPQSITLDVKDLKSIIMTQNSNVFVQGEYQKLKVWNRGGRLDMNNNFKINKLTLQSSENAKNFIHHIDSLELSLDQSEAFIRNNNKTLDLKMTNSKITVQQSSPNQINIEKDNNSKVNLY</sequence>
<evidence type="ECO:0000313" key="2">
    <source>
        <dbReference type="Proteomes" id="UP000647133"/>
    </source>
</evidence>
<comment type="caution">
    <text evidence="1">The sequence shown here is derived from an EMBL/GenBank/DDBJ whole genome shotgun (WGS) entry which is preliminary data.</text>
</comment>
<dbReference type="Gene3D" id="2.160.20.120">
    <property type="match status" value="1"/>
</dbReference>
<organism evidence="1 2">
    <name type="scientific">Echinicola arenosa</name>
    <dbReference type="NCBI Taxonomy" id="2774144"/>
    <lineage>
        <taxon>Bacteria</taxon>
        <taxon>Pseudomonadati</taxon>
        <taxon>Bacteroidota</taxon>
        <taxon>Cytophagia</taxon>
        <taxon>Cytophagales</taxon>
        <taxon>Cyclobacteriaceae</taxon>
        <taxon>Echinicola</taxon>
    </lineage>
</organism>
<name>A0ABR9AR57_9BACT</name>
<protein>
    <recommendedName>
        <fullName evidence="3">Auto-transporter adhesin head GIN domain-containing protein</fullName>
    </recommendedName>
</protein>
<dbReference type="Proteomes" id="UP000647133">
    <property type="component" value="Unassembled WGS sequence"/>
</dbReference>
<proteinExistence type="predicted"/>
<evidence type="ECO:0000313" key="1">
    <source>
        <dbReference type="EMBL" id="MBD8490851.1"/>
    </source>
</evidence>